<evidence type="ECO:0000313" key="1">
    <source>
        <dbReference type="EMBL" id="CCC53179.1"/>
    </source>
</evidence>
<sequence length="269" mass="27923">MSRQVSLISAGAAEAIFQVAATIVNKATGGRVQTATATAADRHAVVVGPETPVGVHTAVTEAAQFVRDTAYANVSTILVRAVLPRSPPDTVQLRDAVDVYAAAGIDTQPENDLATDSFRRSAEIAIAKAKAKGVSRVTLVVKQASKYNKINDLFQRVASHTIEAAGLATEVLGTAVVANQLIVSPESLGVVFLNDVAQTENIELAYAGIIGGVSRTYHTVGGGKISAGHSYKSVALAVAQELRELGLKSEAEKVEAAAVKNPKTVVSVL</sequence>
<proteinExistence type="predicted"/>
<reference evidence="1" key="1">
    <citation type="journal article" date="2012" name="Proc. Natl. Acad. Sci. U.S.A.">
        <title>Antigenic diversity is generated by distinct evolutionary mechanisms in African trypanosome species.</title>
        <authorList>
            <person name="Jackson A.P."/>
            <person name="Berry A."/>
            <person name="Aslett M."/>
            <person name="Allison H.C."/>
            <person name="Burton P."/>
            <person name="Vavrova-Anderson J."/>
            <person name="Brown R."/>
            <person name="Browne H."/>
            <person name="Corton N."/>
            <person name="Hauser H."/>
            <person name="Gamble J."/>
            <person name="Gilderthorp R."/>
            <person name="Marcello L."/>
            <person name="McQuillan J."/>
            <person name="Otto T.D."/>
            <person name="Quail M.A."/>
            <person name="Sanders M.J."/>
            <person name="van Tonder A."/>
            <person name="Ginger M.L."/>
            <person name="Field M.C."/>
            <person name="Barry J.D."/>
            <person name="Hertz-Fowler C."/>
            <person name="Berriman M."/>
        </authorList>
    </citation>
    <scope>NUCLEOTIDE SEQUENCE</scope>
    <source>
        <strain evidence="1">Y486</strain>
    </source>
</reference>
<name>G0UBI3_TRYVY</name>
<dbReference type="OMA" id="HTTYYTD"/>
<accession>G0UBI3</accession>
<dbReference type="AlphaFoldDB" id="G0UBI3"/>
<dbReference type="VEuPathDB" id="TriTrypDB:TvY486_1106630"/>
<gene>
    <name evidence="1" type="ORF">TVY486_1106630</name>
</gene>
<dbReference type="EMBL" id="HE573027">
    <property type="protein sequence ID" value="CCC53179.1"/>
    <property type="molecule type" value="Genomic_DNA"/>
</dbReference>
<organism evidence="1">
    <name type="scientific">Trypanosoma vivax (strain Y486)</name>
    <dbReference type="NCBI Taxonomy" id="1055687"/>
    <lineage>
        <taxon>Eukaryota</taxon>
        <taxon>Discoba</taxon>
        <taxon>Euglenozoa</taxon>
        <taxon>Kinetoplastea</taxon>
        <taxon>Metakinetoplastina</taxon>
        <taxon>Trypanosomatida</taxon>
        <taxon>Trypanosomatidae</taxon>
        <taxon>Trypanosoma</taxon>
        <taxon>Duttonella</taxon>
    </lineage>
</organism>
<protein>
    <submittedName>
        <fullName evidence="1">Uncharacterized protein</fullName>
    </submittedName>
</protein>